<protein>
    <submittedName>
        <fullName evidence="2">Uncharacterized protein</fullName>
    </submittedName>
</protein>
<sequence length="180" mass="20633">MEREKQRHCRRTSYRNLGNESRCVRSKTESHRMHFSMNGECWHYSRSTSGRQEWNAGQTLRVELEGNCHQLVQKSGVPVCRRRSLMQAPMAHQRERGSGQHAESSTSLVDTRHASMEPRNCLSDRQRTFWAQGQSTTIAVGLLLLLAWHSERCSKRAGLSSALSTNSSSPRRCSKRMKNC</sequence>
<name>K2RUL4_MACPH</name>
<evidence type="ECO:0000313" key="3">
    <source>
        <dbReference type="Proteomes" id="UP000007129"/>
    </source>
</evidence>
<gene>
    <name evidence="2" type="ORF">MPH_04275</name>
</gene>
<dbReference type="Proteomes" id="UP000007129">
    <property type="component" value="Unassembled WGS sequence"/>
</dbReference>
<feature type="region of interest" description="Disordered" evidence="1">
    <location>
        <begin position="159"/>
        <end position="180"/>
    </location>
</feature>
<dbReference type="EMBL" id="AHHD01000207">
    <property type="protein sequence ID" value="EKG18473.1"/>
    <property type="molecule type" value="Genomic_DNA"/>
</dbReference>
<feature type="region of interest" description="Disordered" evidence="1">
    <location>
        <begin position="91"/>
        <end position="114"/>
    </location>
</feature>
<organism evidence="2 3">
    <name type="scientific">Macrophomina phaseolina (strain MS6)</name>
    <name type="common">Charcoal rot fungus</name>
    <dbReference type="NCBI Taxonomy" id="1126212"/>
    <lineage>
        <taxon>Eukaryota</taxon>
        <taxon>Fungi</taxon>
        <taxon>Dikarya</taxon>
        <taxon>Ascomycota</taxon>
        <taxon>Pezizomycotina</taxon>
        <taxon>Dothideomycetes</taxon>
        <taxon>Dothideomycetes incertae sedis</taxon>
        <taxon>Botryosphaeriales</taxon>
        <taxon>Botryosphaeriaceae</taxon>
        <taxon>Macrophomina</taxon>
    </lineage>
</organism>
<accession>K2RUL4</accession>
<reference evidence="2 3" key="1">
    <citation type="journal article" date="2012" name="BMC Genomics">
        <title>Tools to kill: Genome of one of the most destructive plant pathogenic fungi Macrophomina phaseolina.</title>
        <authorList>
            <person name="Islam M.S."/>
            <person name="Haque M.S."/>
            <person name="Islam M.M."/>
            <person name="Emdad E.M."/>
            <person name="Halim A."/>
            <person name="Hossen Q.M.M."/>
            <person name="Hossain M.Z."/>
            <person name="Ahmed B."/>
            <person name="Rahim S."/>
            <person name="Rahman M.S."/>
            <person name="Alam M.M."/>
            <person name="Hou S."/>
            <person name="Wan X."/>
            <person name="Saito J.A."/>
            <person name="Alam M."/>
        </authorList>
    </citation>
    <scope>NUCLEOTIDE SEQUENCE [LARGE SCALE GENOMIC DNA]</scope>
    <source>
        <strain evidence="2 3">MS6</strain>
    </source>
</reference>
<dbReference type="VEuPathDB" id="FungiDB:MPH_04275"/>
<evidence type="ECO:0000256" key="1">
    <source>
        <dbReference type="SAM" id="MobiDB-lite"/>
    </source>
</evidence>
<comment type="caution">
    <text evidence="2">The sequence shown here is derived from an EMBL/GenBank/DDBJ whole genome shotgun (WGS) entry which is preliminary data.</text>
</comment>
<feature type="compositionally biased region" description="Low complexity" evidence="1">
    <location>
        <begin position="160"/>
        <end position="169"/>
    </location>
</feature>
<dbReference type="AlphaFoldDB" id="K2RUL4"/>
<dbReference type="HOGENOM" id="CLU_1496508_0_0_1"/>
<dbReference type="InParanoid" id="K2RUL4"/>
<evidence type="ECO:0000313" key="2">
    <source>
        <dbReference type="EMBL" id="EKG18473.1"/>
    </source>
</evidence>
<proteinExistence type="predicted"/>